<protein>
    <submittedName>
        <fullName evidence="1">Uncharacterized protein</fullName>
    </submittedName>
</protein>
<gene>
    <name evidence="1" type="ORF">WMSIL1_LOCUS561</name>
</gene>
<dbReference type="EMBL" id="CABIJS010000011">
    <property type="protein sequence ID" value="VUZ39151.1"/>
    <property type="molecule type" value="Genomic_DNA"/>
</dbReference>
<dbReference type="AlphaFoldDB" id="A0A564XVS7"/>
<accession>A0A564XVS7</accession>
<organism evidence="1 2">
    <name type="scientific">Hymenolepis diminuta</name>
    <name type="common">Rat tapeworm</name>
    <dbReference type="NCBI Taxonomy" id="6216"/>
    <lineage>
        <taxon>Eukaryota</taxon>
        <taxon>Metazoa</taxon>
        <taxon>Spiralia</taxon>
        <taxon>Lophotrochozoa</taxon>
        <taxon>Platyhelminthes</taxon>
        <taxon>Cestoda</taxon>
        <taxon>Eucestoda</taxon>
        <taxon>Cyclophyllidea</taxon>
        <taxon>Hymenolepididae</taxon>
        <taxon>Hymenolepis</taxon>
    </lineage>
</organism>
<proteinExistence type="predicted"/>
<reference evidence="1 2" key="1">
    <citation type="submission" date="2019-07" db="EMBL/GenBank/DDBJ databases">
        <authorList>
            <person name="Jastrzebski P J."/>
            <person name="Paukszto L."/>
            <person name="Jastrzebski P J."/>
        </authorList>
    </citation>
    <scope>NUCLEOTIDE SEQUENCE [LARGE SCALE GENOMIC DNA]</scope>
    <source>
        <strain evidence="1 2">WMS-il1</strain>
    </source>
</reference>
<keyword evidence="2" id="KW-1185">Reference proteome</keyword>
<evidence type="ECO:0000313" key="1">
    <source>
        <dbReference type="EMBL" id="VUZ39151.1"/>
    </source>
</evidence>
<sequence length="52" mass="6356">MQTENIFKRESLTITNREEIEFDGIQRIWKYVQKTRESTRLYWITSYPLVSG</sequence>
<name>A0A564XVS7_HYMDI</name>
<dbReference type="Proteomes" id="UP000321570">
    <property type="component" value="Unassembled WGS sequence"/>
</dbReference>
<evidence type="ECO:0000313" key="2">
    <source>
        <dbReference type="Proteomes" id="UP000321570"/>
    </source>
</evidence>